<name>A0ACC1AVU1_9ROSI</name>
<dbReference type="Proteomes" id="UP001164250">
    <property type="component" value="Chromosome 8"/>
</dbReference>
<sequence>MKRVAGNSHHQPYLVDEEAGARFKQQRLLQEYLEVQKEFVSKKKKLKIAKQKREILLAEVRFLRQRHNHLKKQSPELETEENPVGPLNSHSQSKLLAENRSFGVSENVVKNSPPILNLNQNLGDEDCYRGRKEEVVLDPLRVEEKRKNWMINEKRIGKKKISWQDQVALRV</sequence>
<proteinExistence type="predicted"/>
<gene>
    <name evidence="1" type="ORF">Patl1_12594</name>
</gene>
<evidence type="ECO:0000313" key="1">
    <source>
        <dbReference type="EMBL" id="KAJ0090775.1"/>
    </source>
</evidence>
<comment type="caution">
    <text evidence="1">The sequence shown here is derived from an EMBL/GenBank/DDBJ whole genome shotgun (WGS) entry which is preliminary data.</text>
</comment>
<dbReference type="EMBL" id="CM047904">
    <property type="protein sequence ID" value="KAJ0090775.1"/>
    <property type="molecule type" value="Genomic_DNA"/>
</dbReference>
<accession>A0ACC1AVU1</accession>
<evidence type="ECO:0000313" key="2">
    <source>
        <dbReference type="Proteomes" id="UP001164250"/>
    </source>
</evidence>
<protein>
    <submittedName>
        <fullName evidence="1">Uncharacterized protein</fullName>
    </submittedName>
</protein>
<reference evidence="2" key="1">
    <citation type="journal article" date="2023" name="G3 (Bethesda)">
        <title>Genome assembly and association tests identify interacting loci associated with vigor, precocity, and sex in interspecific pistachio rootstocks.</title>
        <authorList>
            <person name="Palmer W."/>
            <person name="Jacygrad E."/>
            <person name="Sagayaradj S."/>
            <person name="Cavanaugh K."/>
            <person name="Han R."/>
            <person name="Bertier L."/>
            <person name="Beede B."/>
            <person name="Kafkas S."/>
            <person name="Golino D."/>
            <person name="Preece J."/>
            <person name="Michelmore R."/>
        </authorList>
    </citation>
    <scope>NUCLEOTIDE SEQUENCE [LARGE SCALE GENOMIC DNA]</scope>
</reference>
<organism evidence="1 2">
    <name type="scientific">Pistacia atlantica</name>
    <dbReference type="NCBI Taxonomy" id="434234"/>
    <lineage>
        <taxon>Eukaryota</taxon>
        <taxon>Viridiplantae</taxon>
        <taxon>Streptophyta</taxon>
        <taxon>Embryophyta</taxon>
        <taxon>Tracheophyta</taxon>
        <taxon>Spermatophyta</taxon>
        <taxon>Magnoliopsida</taxon>
        <taxon>eudicotyledons</taxon>
        <taxon>Gunneridae</taxon>
        <taxon>Pentapetalae</taxon>
        <taxon>rosids</taxon>
        <taxon>malvids</taxon>
        <taxon>Sapindales</taxon>
        <taxon>Anacardiaceae</taxon>
        <taxon>Pistacia</taxon>
    </lineage>
</organism>
<keyword evidence="2" id="KW-1185">Reference proteome</keyword>